<organism evidence="12 13">
    <name type="scientific">Mesocricetus auratus</name>
    <name type="common">Golden hamster</name>
    <dbReference type="NCBI Taxonomy" id="10036"/>
    <lineage>
        <taxon>Eukaryota</taxon>
        <taxon>Metazoa</taxon>
        <taxon>Chordata</taxon>
        <taxon>Craniata</taxon>
        <taxon>Vertebrata</taxon>
        <taxon>Euteleostomi</taxon>
        <taxon>Mammalia</taxon>
        <taxon>Eutheria</taxon>
        <taxon>Euarchontoglires</taxon>
        <taxon>Glires</taxon>
        <taxon>Rodentia</taxon>
        <taxon>Myomorpha</taxon>
        <taxon>Muroidea</taxon>
        <taxon>Cricetidae</taxon>
        <taxon>Cricetinae</taxon>
        <taxon>Mesocricetus</taxon>
    </lineage>
</organism>
<evidence type="ECO:0000256" key="7">
    <source>
        <dbReference type="ARBA" id="ARBA00047899"/>
    </source>
</evidence>
<dbReference type="PROSITE" id="PS00107">
    <property type="entry name" value="PROTEIN_KINASE_ATP"/>
    <property type="match status" value="1"/>
</dbReference>
<evidence type="ECO:0000256" key="10">
    <source>
        <dbReference type="SAM" id="MobiDB-lite"/>
    </source>
</evidence>
<dbReference type="PROSITE" id="PS50011">
    <property type="entry name" value="PROTEIN_KINASE_DOM"/>
    <property type="match status" value="1"/>
</dbReference>
<dbReference type="RefSeq" id="XP_040596878.1">
    <property type="nucleotide sequence ID" value="XM_040740944.1"/>
</dbReference>
<dbReference type="EC" id="2.7.11.1" evidence="1"/>
<dbReference type="PANTHER" id="PTHR24346">
    <property type="entry name" value="MAP/MICROTUBULE AFFINITY-REGULATING KINASE"/>
    <property type="match status" value="1"/>
</dbReference>
<dbReference type="PANTHER" id="PTHR24346:SF85">
    <property type="entry name" value="RIKEN CDNA 1810024B03 GENE"/>
    <property type="match status" value="1"/>
</dbReference>
<evidence type="ECO:0000256" key="3">
    <source>
        <dbReference type="ARBA" id="ARBA00022679"/>
    </source>
</evidence>
<dbReference type="SMART" id="SM00220">
    <property type="entry name" value="S_TKc"/>
    <property type="match status" value="1"/>
</dbReference>
<evidence type="ECO:0000256" key="6">
    <source>
        <dbReference type="ARBA" id="ARBA00022840"/>
    </source>
</evidence>
<sequence length="549" mass="61486">MRLMLQERELDLDFRPLEELIDYIQGVELCDFITGDKEVEIEQNTMASHMEEDILEKDFKMLLSLGCGSFGEVMLACHLPTHTRVAVKVLEKNTNSVADISTEVNILQSVEHRNIVRFFHMIDTVTTTYVIMEYVAGVDLESYLRALGCLMEDEARPIFRQVVSALHFLHQRHIAHRDIKLENILVDAAGNAKLCDFGMAIKITEGQMLDELCGSLLYCAPEILASEPYNGMAGDMWSLGVLLYILVTGHFPYIETTIEGMYQLITTTMCPIPSHLSKSCHTIIARLLTVPTWYRMTISQLVERPWLGHIEEHVPPAHKEILPRVVETMCTMGYTCEEIVSSLKHRQPNNVTATINILKHRLSCGDSHVQDESWVNMVSSGLLSLPLPLKKRASEPVLSAQGNHFHTKPVEERGKGCRSCPRLSRYSCREVMPCPDNTVPEREASMKDVTNTATGDIAVTRNSVESLPGSLPCPEAALDGTPTVFVSMDFSTEEPSTRPDCQSDQSQVAPTTSGSRPFRGWNLMRKRISQALRALCCCCCCCCCVTTPR</sequence>
<accession>A0ABM2X7L3</accession>
<comment type="catalytic activity">
    <reaction evidence="8">
        <text>L-seryl-[protein] + ATP = O-phospho-L-seryl-[protein] + ADP + H(+)</text>
        <dbReference type="Rhea" id="RHEA:17989"/>
        <dbReference type="Rhea" id="RHEA-COMP:9863"/>
        <dbReference type="Rhea" id="RHEA-COMP:11604"/>
        <dbReference type="ChEBI" id="CHEBI:15378"/>
        <dbReference type="ChEBI" id="CHEBI:29999"/>
        <dbReference type="ChEBI" id="CHEBI:30616"/>
        <dbReference type="ChEBI" id="CHEBI:83421"/>
        <dbReference type="ChEBI" id="CHEBI:456216"/>
        <dbReference type="EC" id="2.7.11.1"/>
    </reaction>
</comment>
<keyword evidence="5 13" id="KW-0418">Kinase</keyword>
<evidence type="ECO:0000313" key="12">
    <source>
        <dbReference type="Proteomes" id="UP000886700"/>
    </source>
</evidence>
<dbReference type="GeneID" id="101836636"/>
<keyword evidence="12" id="KW-1185">Reference proteome</keyword>
<keyword evidence="2" id="KW-0723">Serine/threonine-protein kinase</keyword>
<evidence type="ECO:0000259" key="11">
    <source>
        <dbReference type="PROSITE" id="PS50011"/>
    </source>
</evidence>
<dbReference type="InterPro" id="IPR000719">
    <property type="entry name" value="Prot_kinase_dom"/>
</dbReference>
<feature type="binding site" evidence="9">
    <location>
        <position position="88"/>
    </location>
    <ligand>
        <name>ATP</name>
        <dbReference type="ChEBI" id="CHEBI:30616"/>
    </ligand>
</feature>
<keyword evidence="4 9" id="KW-0547">Nucleotide-binding</keyword>
<dbReference type="Pfam" id="PF00069">
    <property type="entry name" value="Pkinase"/>
    <property type="match status" value="1"/>
</dbReference>
<keyword evidence="6 9" id="KW-0067">ATP-binding</keyword>
<proteinExistence type="predicted"/>
<evidence type="ECO:0000256" key="9">
    <source>
        <dbReference type="PROSITE-ProRule" id="PRU10141"/>
    </source>
</evidence>
<dbReference type="Gene3D" id="1.10.510.10">
    <property type="entry name" value="Transferase(Phosphotransferase) domain 1"/>
    <property type="match status" value="1"/>
</dbReference>
<evidence type="ECO:0000256" key="1">
    <source>
        <dbReference type="ARBA" id="ARBA00012513"/>
    </source>
</evidence>
<dbReference type="PROSITE" id="PS00108">
    <property type="entry name" value="PROTEIN_KINASE_ST"/>
    <property type="match status" value="1"/>
</dbReference>
<gene>
    <name evidence="13" type="primary">LOC101836636</name>
</gene>
<evidence type="ECO:0000256" key="8">
    <source>
        <dbReference type="ARBA" id="ARBA00048679"/>
    </source>
</evidence>
<dbReference type="InterPro" id="IPR011009">
    <property type="entry name" value="Kinase-like_dom_sf"/>
</dbReference>
<dbReference type="SUPFAM" id="SSF56112">
    <property type="entry name" value="Protein kinase-like (PK-like)"/>
    <property type="match status" value="1"/>
</dbReference>
<dbReference type="InterPro" id="IPR017441">
    <property type="entry name" value="Protein_kinase_ATP_BS"/>
</dbReference>
<evidence type="ECO:0000313" key="13">
    <source>
        <dbReference type="RefSeq" id="XP_040596878.1"/>
    </source>
</evidence>
<feature type="region of interest" description="Disordered" evidence="10">
    <location>
        <begin position="491"/>
        <end position="515"/>
    </location>
</feature>
<dbReference type="Proteomes" id="UP000886700">
    <property type="component" value="Unplaced"/>
</dbReference>
<reference evidence="13" key="1">
    <citation type="submission" date="2025-08" db="UniProtKB">
        <authorList>
            <consortium name="RefSeq"/>
        </authorList>
    </citation>
    <scope>IDENTIFICATION</scope>
    <source>
        <tissue evidence="13">Liver</tissue>
    </source>
</reference>
<evidence type="ECO:0000256" key="4">
    <source>
        <dbReference type="ARBA" id="ARBA00022741"/>
    </source>
</evidence>
<keyword evidence="3" id="KW-0808">Transferase</keyword>
<protein>
    <recommendedName>
        <fullName evidence="1">non-specific serine/threonine protein kinase</fullName>
        <ecNumber evidence="1">2.7.11.1</ecNumber>
    </recommendedName>
</protein>
<feature type="domain" description="Protein kinase" evidence="11">
    <location>
        <begin position="59"/>
        <end position="307"/>
    </location>
</feature>
<name>A0ABM2X7L3_MESAU</name>
<evidence type="ECO:0000256" key="2">
    <source>
        <dbReference type="ARBA" id="ARBA00022527"/>
    </source>
</evidence>
<evidence type="ECO:0000256" key="5">
    <source>
        <dbReference type="ARBA" id="ARBA00022777"/>
    </source>
</evidence>
<comment type="catalytic activity">
    <reaction evidence="7">
        <text>L-threonyl-[protein] + ATP = O-phospho-L-threonyl-[protein] + ADP + H(+)</text>
        <dbReference type="Rhea" id="RHEA:46608"/>
        <dbReference type="Rhea" id="RHEA-COMP:11060"/>
        <dbReference type="Rhea" id="RHEA-COMP:11605"/>
        <dbReference type="ChEBI" id="CHEBI:15378"/>
        <dbReference type="ChEBI" id="CHEBI:30013"/>
        <dbReference type="ChEBI" id="CHEBI:30616"/>
        <dbReference type="ChEBI" id="CHEBI:61977"/>
        <dbReference type="ChEBI" id="CHEBI:456216"/>
        <dbReference type="EC" id="2.7.11.1"/>
    </reaction>
</comment>
<dbReference type="GO" id="GO:0016301">
    <property type="term" value="F:kinase activity"/>
    <property type="evidence" value="ECO:0007669"/>
    <property type="project" value="UniProtKB-KW"/>
</dbReference>
<dbReference type="InterPro" id="IPR008271">
    <property type="entry name" value="Ser/Thr_kinase_AS"/>
</dbReference>